<sequence length="93" mass="10370">MNEPNQPAQPVKRFIAGAVCPACSRMDTIRMYQQDGVMHRECVECGFADSLDERGNSIPRELPTRVTAKPVTKPASAHVAQFFPNPRLKKKDS</sequence>
<proteinExistence type="predicted"/>
<feature type="region of interest" description="Disordered" evidence="1">
    <location>
        <begin position="68"/>
        <end position="93"/>
    </location>
</feature>
<evidence type="ECO:0000313" key="3">
    <source>
        <dbReference type="Proteomes" id="UP000242815"/>
    </source>
</evidence>
<dbReference type="Proteomes" id="UP000242815">
    <property type="component" value="Unassembled WGS sequence"/>
</dbReference>
<name>A0A1I6C2Q6_9GAMM</name>
<dbReference type="Pfam" id="PF09526">
    <property type="entry name" value="DUF2387"/>
    <property type="match status" value="1"/>
</dbReference>
<dbReference type="NCBIfam" id="TIGR02443">
    <property type="entry name" value="YheV family putative zinc ribbon protein"/>
    <property type="match status" value="1"/>
</dbReference>
<protein>
    <submittedName>
        <fullName evidence="2">Uncharacterized protein</fullName>
    </submittedName>
</protein>
<dbReference type="STRING" id="1002526.SAMN05216578_11147"/>
<dbReference type="EMBL" id="FOYD01000011">
    <property type="protein sequence ID" value="SFQ87472.1"/>
    <property type="molecule type" value="Genomic_DNA"/>
</dbReference>
<dbReference type="RefSeq" id="WP_090540366.1">
    <property type="nucleotide sequence ID" value="NZ_FOYD01000011.1"/>
</dbReference>
<accession>A0A1I6C2Q6</accession>
<organism evidence="2 3">
    <name type="scientific">Halopseudomonas formosensis</name>
    <dbReference type="NCBI Taxonomy" id="1002526"/>
    <lineage>
        <taxon>Bacteria</taxon>
        <taxon>Pseudomonadati</taxon>
        <taxon>Pseudomonadota</taxon>
        <taxon>Gammaproteobacteria</taxon>
        <taxon>Pseudomonadales</taxon>
        <taxon>Pseudomonadaceae</taxon>
        <taxon>Halopseudomonas</taxon>
    </lineage>
</organism>
<gene>
    <name evidence="2" type="ORF">SAMN05216578_11147</name>
</gene>
<dbReference type="AlphaFoldDB" id="A0A1I6C2Q6"/>
<evidence type="ECO:0000256" key="1">
    <source>
        <dbReference type="SAM" id="MobiDB-lite"/>
    </source>
</evidence>
<evidence type="ECO:0000313" key="2">
    <source>
        <dbReference type="EMBL" id="SFQ87472.1"/>
    </source>
</evidence>
<dbReference type="OrthoDB" id="5881059at2"/>
<dbReference type="InterPro" id="IPR012658">
    <property type="entry name" value="YheV"/>
</dbReference>
<reference evidence="2 3" key="1">
    <citation type="submission" date="2016-10" db="EMBL/GenBank/DDBJ databases">
        <authorList>
            <person name="de Groot N.N."/>
        </authorList>
    </citation>
    <scope>NUCLEOTIDE SEQUENCE [LARGE SCALE GENOMIC DNA]</scope>
    <source>
        <strain evidence="2 3">JCM 18415</strain>
    </source>
</reference>